<comment type="caution">
    <text evidence="6">The sequence shown here is derived from an EMBL/GenBank/DDBJ whole genome shotgun (WGS) entry which is preliminary data.</text>
</comment>
<keyword evidence="2 4" id="KW-0808">Transferase</keyword>
<dbReference type="CDD" id="cd07989">
    <property type="entry name" value="LPLAT_AGPAT-like"/>
    <property type="match status" value="1"/>
</dbReference>
<evidence type="ECO:0000313" key="7">
    <source>
        <dbReference type="Proteomes" id="UP000247150"/>
    </source>
</evidence>
<evidence type="ECO:0000256" key="4">
    <source>
        <dbReference type="RuleBase" id="RU361267"/>
    </source>
</evidence>
<comment type="domain">
    <text evidence="4">The HXXXXD motif is essential for acyltransferase activity and may constitute the binding site for the phosphate moiety of the glycerol-3-phosphate.</text>
</comment>
<evidence type="ECO:0000256" key="3">
    <source>
        <dbReference type="ARBA" id="ARBA00023315"/>
    </source>
</evidence>
<dbReference type="InterPro" id="IPR004552">
    <property type="entry name" value="AGP_acyltrans"/>
</dbReference>
<dbReference type="PANTHER" id="PTHR10434:SF11">
    <property type="entry name" value="1-ACYL-SN-GLYCEROL-3-PHOSPHATE ACYLTRANSFERASE"/>
    <property type="match status" value="1"/>
</dbReference>
<accession>A0A2V3AEH2</accession>
<dbReference type="PANTHER" id="PTHR10434">
    <property type="entry name" value="1-ACYL-SN-GLYCEROL-3-PHOSPHATE ACYLTRANSFERASE"/>
    <property type="match status" value="1"/>
</dbReference>
<dbReference type="EMBL" id="QGTW01000001">
    <property type="protein sequence ID" value="PWW32225.1"/>
    <property type="molecule type" value="Genomic_DNA"/>
</dbReference>
<dbReference type="Proteomes" id="UP000247150">
    <property type="component" value="Unassembled WGS sequence"/>
</dbReference>
<dbReference type="SMART" id="SM00563">
    <property type="entry name" value="PlsC"/>
    <property type="match status" value="1"/>
</dbReference>
<dbReference type="SUPFAM" id="SSF69593">
    <property type="entry name" value="Glycerol-3-phosphate (1)-acyltransferase"/>
    <property type="match status" value="1"/>
</dbReference>
<comment type="similarity">
    <text evidence="1 4">Belongs to the 1-acyl-sn-glycerol-3-phosphate acyltransferase family.</text>
</comment>
<evidence type="ECO:0000256" key="1">
    <source>
        <dbReference type="ARBA" id="ARBA00008655"/>
    </source>
</evidence>
<sequence length="197" mass="22157">MKMLHSILKPVAKLFIQLKFRIQIIGLENIPSNTPLIVAANHVSNYDPILLSCMFDWKIHFMAKAELFRNFFSKWFFTSVYAFPVDRQSGIAIRPIRQALAIINTGKVFGIFPEGKRCKNGEMVQPKKGVAFIAAKTNAPILPIAIIGVKKGIRPPLKIVIGPQVNVCQLDNSDYTSLSLYVMDQINDLELKHSMNS</sequence>
<dbReference type="GO" id="GO:0003841">
    <property type="term" value="F:1-acylglycerol-3-phosphate O-acyltransferase activity"/>
    <property type="evidence" value="ECO:0007669"/>
    <property type="project" value="UniProtKB-UniRule"/>
</dbReference>
<feature type="domain" description="Phospholipid/glycerol acyltransferase" evidence="5">
    <location>
        <begin position="36"/>
        <end position="149"/>
    </location>
</feature>
<evidence type="ECO:0000313" key="6">
    <source>
        <dbReference type="EMBL" id="PWW32225.1"/>
    </source>
</evidence>
<dbReference type="EC" id="2.3.1.51" evidence="4"/>
<organism evidence="6 7">
    <name type="scientific">Cytobacillus oceanisediminis</name>
    <dbReference type="NCBI Taxonomy" id="665099"/>
    <lineage>
        <taxon>Bacteria</taxon>
        <taxon>Bacillati</taxon>
        <taxon>Bacillota</taxon>
        <taxon>Bacilli</taxon>
        <taxon>Bacillales</taxon>
        <taxon>Bacillaceae</taxon>
        <taxon>Cytobacillus</taxon>
    </lineage>
</organism>
<dbReference type="GO" id="GO:0006654">
    <property type="term" value="P:phosphatidic acid biosynthetic process"/>
    <property type="evidence" value="ECO:0007669"/>
    <property type="project" value="TreeGrafter"/>
</dbReference>
<name>A0A2V3AEH2_9BACI</name>
<reference evidence="6 7" key="1">
    <citation type="submission" date="2018-05" db="EMBL/GenBank/DDBJ databases">
        <title>Freshwater and sediment microbial communities from various areas in North America, analyzing microbe dynamics in response to fracking.</title>
        <authorList>
            <person name="Lamendella R."/>
        </authorList>
    </citation>
    <scope>NUCLEOTIDE SEQUENCE [LARGE SCALE GENOMIC DNA]</scope>
    <source>
        <strain evidence="6 7">15_TX</strain>
    </source>
</reference>
<dbReference type="RefSeq" id="WP_258309152.1">
    <property type="nucleotide sequence ID" value="NZ_QGTW01000001.1"/>
</dbReference>
<dbReference type="Pfam" id="PF01553">
    <property type="entry name" value="Acyltransferase"/>
    <property type="match status" value="1"/>
</dbReference>
<evidence type="ECO:0000259" key="5">
    <source>
        <dbReference type="SMART" id="SM00563"/>
    </source>
</evidence>
<keyword evidence="4" id="KW-0443">Lipid metabolism</keyword>
<dbReference type="InterPro" id="IPR002123">
    <property type="entry name" value="Plipid/glycerol_acylTrfase"/>
</dbReference>
<keyword evidence="4" id="KW-0594">Phospholipid biosynthesis</keyword>
<protein>
    <recommendedName>
        <fullName evidence="4">1-acyl-sn-glycerol-3-phosphate acyltransferase</fullName>
        <ecNumber evidence="4">2.3.1.51</ecNumber>
    </recommendedName>
</protein>
<dbReference type="AlphaFoldDB" id="A0A2V3AEH2"/>
<keyword evidence="3 4" id="KW-0012">Acyltransferase</keyword>
<proteinExistence type="inferred from homology"/>
<evidence type="ECO:0000256" key="2">
    <source>
        <dbReference type="ARBA" id="ARBA00022679"/>
    </source>
</evidence>
<comment type="catalytic activity">
    <reaction evidence="4">
        <text>a 1-acyl-sn-glycero-3-phosphate + an acyl-CoA = a 1,2-diacyl-sn-glycero-3-phosphate + CoA</text>
        <dbReference type="Rhea" id="RHEA:19709"/>
        <dbReference type="ChEBI" id="CHEBI:57287"/>
        <dbReference type="ChEBI" id="CHEBI:57970"/>
        <dbReference type="ChEBI" id="CHEBI:58342"/>
        <dbReference type="ChEBI" id="CHEBI:58608"/>
        <dbReference type="EC" id="2.3.1.51"/>
    </reaction>
</comment>
<gene>
    <name evidence="6" type="ORF">DFO73_101488</name>
</gene>
<dbReference type="NCBIfam" id="TIGR00530">
    <property type="entry name" value="AGP_acyltrn"/>
    <property type="match status" value="1"/>
</dbReference>
<keyword evidence="4" id="KW-1208">Phospholipid metabolism</keyword>
<dbReference type="GO" id="GO:0016020">
    <property type="term" value="C:membrane"/>
    <property type="evidence" value="ECO:0007669"/>
    <property type="project" value="InterPro"/>
</dbReference>
<keyword evidence="4" id="KW-0444">Lipid biosynthesis</keyword>